<evidence type="ECO:0008006" key="4">
    <source>
        <dbReference type="Google" id="ProtNLM"/>
    </source>
</evidence>
<feature type="signal peptide" evidence="1">
    <location>
        <begin position="1"/>
        <end position="29"/>
    </location>
</feature>
<dbReference type="EMBL" id="CP076448">
    <property type="protein sequence ID" value="QXM25960.1"/>
    <property type="molecule type" value="Genomic_DNA"/>
</dbReference>
<sequence>MPSIRPSALAMLSLAAAQALLLACSAAQPDGEVAAVAPPARIAVAAAAWPEGASTAGFVPASAGRAPARPLPSRFVGRSPRSARDLAGLTDGQLIAVMGEPDLRRVEEGSEAWLYRSPLCLLDVFLESDAPGEEPRVVLATARPAGTTLLVEEACLRALARTRAGLRPPFQP</sequence>
<proteinExistence type="predicted"/>
<evidence type="ECO:0000313" key="2">
    <source>
        <dbReference type="EMBL" id="QXM25960.1"/>
    </source>
</evidence>
<protein>
    <recommendedName>
        <fullName evidence="4">Lipoprotein SmpA/OmlA domain-containing protein</fullName>
    </recommendedName>
</protein>
<reference evidence="2" key="1">
    <citation type="submission" date="2021-06" db="EMBL/GenBank/DDBJ databases">
        <title>Elioraea tepida, sp. nov., a moderately thermophilic aerobic anoxygenic phototrophic bacterium isolated from an alkaline siliceous hot spring mat community in Yellowstone National Park, WY, USA.</title>
        <authorList>
            <person name="Saini M.K."/>
            <person name="Yoshida S."/>
            <person name="Sebastian A."/>
            <person name="Hirose S."/>
            <person name="Hara E."/>
            <person name="Tamaki H."/>
            <person name="Soulier N.T."/>
            <person name="Albert I."/>
            <person name="Hanada S."/>
            <person name="Bryant D.A."/>
            <person name="Tank M."/>
        </authorList>
    </citation>
    <scope>NUCLEOTIDE SEQUENCE</scope>
    <source>
        <strain evidence="2">MS-P2</strain>
    </source>
</reference>
<dbReference type="RefSeq" id="WP_218287011.1">
    <property type="nucleotide sequence ID" value="NZ_CP076448.1"/>
</dbReference>
<accession>A0A975YKP0</accession>
<name>A0A975YKP0_9PROT</name>
<organism evidence="2 3">
    <name type="scientific">Elioraea tepida</name>
    <dbReference type="NCBI Taxonomy" id="2843330"/>
    <lineage>
        <taxon>Bacteria</taxon>
        <taxon>Pseudomonadati</taxon>
        <taxon>Pseudomonadota</taxon>
        <taxon>Alphaproteobacteria</taxon>
        <taxon>Acetobacterales</taxon>
        <taxon>Elioraeaceae</taxon>
        <taxon>Elioraea</taxon>
    </lineage>
</organism>
<keyword evidence="1" id="KW-0732">Signal</keyword>
<dbReference type="KEGG" id="elio:KO353_07140"/>
<dbReference type="Proteomes" id="UP000694001">
    <property type="component" value="Chromosome"/>
</dbReference>
<evidence type="ECO:0000256" key="1">
    <source>
        <dbReference type="SAM" id="SignalP"/>
    </source>
</evidence>
<feature type="chain" id="PRO_5037777501" description="Lipoprotein SmpA/OmlA domain-containing protein" evidence="1">
    <location>
        <begin position="30"/>
        <end position="172"/>
    </location>
</feature>
<dbReference type="AlphaFoldDB" id="A0A975YKP0"/>
<evidence type="ECO:0000313" key="3">
    <source>
        <dbReference type="Proteomes" id="UP000694001"/>
    </source>
</evidence>
<gene>
    <name evidence="2" type="ORF">KO353_07140</name>
</gene>
<keyword evidence="3" id="KW-1185">Reference proteome</keyword>
<dbReference type="PROSITE" id="PS51257">
    <property type="entry name" value="PROKAR_LIPOPROTEIN"/>
    <property type="match status" value="1"/>
</dbReference>